<dbReference type="InterPro" id="IPR008201">
    <property type="entry name" value="HepT-like"/>
</dbReference>
<evidence type="ECO:0000256" key="3">
    <source>
        <dbReference type="ARBA" id="ARBA00022801"/>
    </source>
</evidence>
<dbReference type="GO" id="GO:0110001">
    <property type="term" value="C:toxin-antitoxin complex"/>
    <property type="evidence" value="ECO:0007669"/>
    <property type="project" value="InterPro"/>
</dbReference>
<evidence type="ECO:0000256" key="1">
    <source>
        <dbReference type="ARBA" id="ARBA00022649"/>
    </source>
</evidence>
<evidence type="ECO:0000256" key="2">
    <source>
        <dbReference type="ARBA" id="ARBA00022722"/>
    </source>
</evidence>
<dbReference type="Gene3D" id="1.20.120.580">
    <property type="entry name" value="bsu32300-like"/>
    <property type="match status" value="1"/>
</dbReference>
<sequence length="140" mass="15667">MYDVNTKRIDQVLAHMSRMLDLLDKLTGRGSEAVLADEVAVASMERALHLSIEGIVDVGNALIDGFVMRDPGSYSDIVEILRDEQVIDDQQAAILTRVTEFRKHLVNDYTRVPSQEMFSLVAESTAALRQFDPAVRAFLE</sequence>
<feature type="non-terminal residue" evidence="5">
    <location>
        <position position="140"/>
    </location>
</feature>
<dbReference type="EMBL" id="BARV01013105">
    <property type="protein sequence ID" value="GAI11617.1"/>
    <property type="molecule type" value="Genomic_DNA"/>
</dbReference>
<accession>X1KX11</accession>
<name>X1KX11_9ZZZZ</name>
<keyword evidence="3" id="KW-0378">Hydrolase</keyword>
<dbReference type="InterPro" id="IPR037038">
    <property type="entry name" value="HepT-like_sf"/>
</dbReference>
<dbReference type="AlphaFoldDB" id="X1KX11"/>
<dbReference type="PANTHER" id="PTHR33397">
    <property type="entry name" value="UPF0331 PROTEIN YUTE"/>
    <property type="match status" value="1"/>
</dbReference>
<dbReference type="InterPro" id="IPR052379">
    <property type="entry name" value="Type_VII_TA_RNase"/>
</dbReference>
<evidence type="ECO:0000256" key="4">
    <source>
        <dbReference type="ARBA" id="ARBA00024207"/>
    </source>
</evidence>
<comment type="similarity">
    <text evidence="4">Belongs to the HepT RNase toxin family.</text>
</comment>
<evidence type="ECO:0008006" key="6">
    <source>
        <dbReference type="Google" id="ProtNLM"/>
    </source>
</evidence>
<protein>
    <recommendedName>
        <fullName evidence="6">DUF86 domain-containing protein</fullName>
    </recommendedName>
</protein>
<dbReference type="PANTHER" id="PTHR33397:SF5">
    <property type="entry name" value="RNASE YUTE-RELATED"/>
    <property type="match status" value="1"/>
</dbReference>
<dbReference type="Pfam" id="PF01934">
    <property type="entry name" value="HepT-like"/>
    <property type="match status" value="1"/>
</dbReference>
<dbReference type="GO" id="GO:0016787">
    <property type="term" value="F:hydrolase activity"/>
    <property type="evidence" value="ECO:0007669"/>
    <property type="project" value="UniProtKB-KW"/>
</dbReference>
<proteinExistence type="inferred from homology"/>
<evidence type="ECO:0000313" key="5">
    <source>
        <dbReference type="EMBL" id="GAI11617.1"/>
    </source>
</evidence>
<reference evidence="5" key="1">
    <citation type="journal article" date="2014" name="Front. Microbiol.">
        <title>High frequency of phylogenetically diverse reductive dehalogenase-homologous genes in deep subseafloor sedimentary metagenomes.</title>
        <authorList>
            <person name="Kawai M."/>
            <person name="Futagami T."/>
            <person name="Toyoda A."/>
            <person name="Takaki Y."/>
            <person name="Nishi S."/>
            <person name="Hori S."/>
            <person name="Arai W."/>
            <person name="Tsubouchi T."/>
            <person name="Morono Y."/>
            <person name="Uchiyama I."/>
            <person name="Ito T."/>
            <person name="Fujiyama A."/>
            <person name="Inagaki F."/>
            <person name="Takami H."/>
        </authorList>
    </citation>
    <scope>NUCLEOTIDE SEQUENCE</scope>
    <source>
        <strain evidence="5">Expedition CK06-06</strain>
    </source>
</reference>
<keyword evidence="2" id="KW-0540">Nuclease</keyword>
<keyword evidence="1" id="KW-1277">Toxin-antitoxin system</keyword>
<dbReference type="GO" id="GO:0004540">
    <property type="term" value="F:RNA nuclease activity"/>
    <property type="evidence" value="ECO:0007669"/>
    <property type="project" value="InterPro"/>
</dbReference>
<gene>
    <name evidence="5" type="ORF">S06H3_23884</name>
</gene>
<organism evidence="5">
    <name type="scientific">marine sediment metagenome</name>
    <dbReference type="NCBI Taxonomy" id="412755"/>
    <lineage>
        <taxon>unclassified sequences</taxon>
        <taxon>metagenomes</taxon>
        <taxon>ecological metagenomes</taxon>
    </lineage>
</organism>
<comment type="caution">
    <text evidence="5">The sequence shown here is derived from an EMBL/GenBank/DDBJ whole genome shotgun (WGS) entry which is preliminary data.</text>
</comment>